<comment type="caution">
    <text evidence="1">The sequence shown here is derived from an EMBL/GenBank/DDBJ whole genome shotgun (WGS) entry which is preliminary data.</text>
</comment>
<dbReference type="Proteomes" id="UP001232148">
    <property type="component" value="Unassembled WGS sequence"/>
</dbReference>
<proteinExistence type="predicted"/>
<protein>
    <submittedName>
        <fullName evidence="1">Uncharacterized protein</fullName>
    </submittedName>
</protein>
<evidence type="ECO:0000313" key="1">
    <source>
        <dbReference type="EMBL" id="KAK2022591.1"/>
    </source>
</evidence>
<reference evidence="1" key="1">
    <citation type="submission" date="2021-06" db="EMBL/GenBank/DDBJ databases">
        <title>Comparative genomics, transcriptomics and evolutionary studies reveal genomic signatures of adaptation to plant cell wall in hemibiotrophic fungi.</title>
        <authorList>
            <consortium name="DOE Joint Genome Institute"/>
            <person name="Baroncelli R."/>
            <person name="Diaz J.F."/>
            <person name="Benocci T."/>
            <person name="Peng M."/>
            <person name="Battaglia E."/>
            <person name="Haridas S."/>
            <person name="Andreopoulos W."/>
            <person name="Labutti K."/>
            <person name="Pangilinan J."/>
            <person name="Floch G.L."/>
            <person name="Makela M.R."/>
            <person name="Henrissat B."/>
            <person name="Grigoriev I.V."/>
            <person name="Crouch J.A."/>
            <person name="De Vries R.P."/>
            <person name="Sukno S.A."/>
            <person name="Thon M.R."/>
        </authorList>
    </citation>
    <scope>NUCLEOTIDE SEQUENCE</scope>
    <source>
        <strain evidence="1">MAFF235873</strain>
    </source>
</reference>
<name>A0AAD9H505_9PEZI</name>
<evidence type="ECO:0000313" key="2">
    <source>
        <dbReference type="Proteomes" id="UP001232148"/>
    </source>
</evidence>
<dbReference type="EMBL" id="MU843036">
    <property type="protein sequence ID" value="KAK2022591.1"/>
    <property type="molecule type" value="Genomic_DNA"/>
</dbReference>
<dbReference type="AlphaFoldDB" id="A0AAD9H505"/>
<sequence length="208" mass="23542">MAGGVVLMAAMDLRLLKDMRQRHAEDDTVKVPSLWGRMLMIVGAGNDVKEVRKRFLMRVEDGIVSVARYMFEMRAVFRRLEMVLAAEALPGSGLYLRKLNEEPEPVSCDVGVGEVRFPAGPEEPYTVMLQVPYNAYRELASMNDDLEESVFNEINDGVENPDERRTIHSQLLRCRPGRNLKHKKWQYRKVAPSLPSALSLGLDAVLLV</sequence>
<organism evidence="1 2">
    <name type="scientific">Colletotrichum zoysiae</name>
    <dbReference type="NCBI Taxonomy" id="1216348"/>
    <lineage>
        <taxon>Eukaryota</taxon>
        <taxon>Fungi</taxon>
        <taxon>Dikarya</taxon>
        <taxon>Ascomycota</taxon>
        <taxon>Pezizomycotina</taxon>
        <taxon>Sordariomycetes</taxon>
        <taxon>Hypocreomycetidae</taxon>
        <taxon>Glomerellales</taxon>
        <taxon>Glomerellaceae</taxon>
        <taxon>Colletotrichum</taxon>
        <taxon>Colletotrichum graminicola species complex</taxon>
    </lineage>
</organism>
<keyword evidence="2" id="KW-1185">Reference proteome</keyword>
<gene>
    <name evidence="1" type="ORF">LX32DRAFT_657610</name>
</gene>
<accession>A0AAD9H505</accession>